<protein>
    <submittedName>
        <fullName evidence="1">Uncharacterized protein</fullName>
    </submittedName>
</protein>
<name>A0A6J7X9B6_9CAUD</name>
<dbReference type="EMBL" id="LR798360">
    <property type="protein sequence ID" value="CAB5226502.1"/>
    <property type="molecule type" value="Genomic_DNA"/>
</dbReference>
<evidence type="ECO:0000313" key="1">
    <source>
        <dbReference type="EMBL" id="CAB5226502.1"/>
    </source>
</evidence>
<reference evidence="1" key="1">
    <citation type="submission" date="2020-05" db="EMBL/GenBank/DDBJ databases">
        <authorList>
            <person name="Chiriac C."/>
            <person name="Salcher M."/>
            <person name="Ghai R."/>
            <person name="Kavagutti S V."/>
        </authorList>
    </citation>
    <scope>NUCLEOTIDE SEQUENCE</scope>
</reference>
<sequence length="196" mass="22326">MHLFIGESVSSTSTSTCSSTKRLTLEASFQFNHNNRMTTKATSPLLELTATSSYSTLQKATQAMCKHRSKEGNIGLAFSIFETNKEMDKGIDDSGDWIVDHPDIYSNDPVFEGNCIFFSDYWRIGEEKVYSDVMPNPRWEELISECNRQLIDDSDGSTACLFLEGFRELDSRGDGTRVFEIIWGRICPRNERVYQI</sequence>
<gene>
    <name evidence="1" type="ORF">UFOVP760_276</name>
</gene>
<organism evidence="1">
    <name type="scientific">uncultured Caudovirales phage</name>
    <dbReference type="NCBI Taxonomy" id="2100421"/>
    <lineage>
        <taxon>Viruses</taxon>
        <taxon>Duplodnaviria</taxon>
        <taxon>Heunggongvirae</taxon>
        <taxon>Uroviricota</taxon>
        <taxon>Caudoviricetes</taxon>
        <taxon>Peduoviridae</taxon>
        <taxon>Maltschvirus</taxon>
        <taxon>Maltschvirus maltsch</taxon>
    </lineage>
</organism>
<proteinExistence type="predicted"/>
<accession>A0A6J7X9B6</accession>